<keyword evidence="3" id="KW-0238">DNA-binding</keyword>
<name>A0A8S0SKT2_OLEEU</name>
<evidence type="ECO:0000313" key="8">
    <source>
        <dbReference type="Proteomes" id="UP000594638"/>
    </source>
</evidence>
<dbReference type="Gene3D" id="2.20.25.80">
    <property type="entry name" value="WRKY domain"/>
    <property type="match status" value="1"/>
</dbReference>
<dbReference type="InterPro" id="IPR036576">
    <property type="entry name" value="WRKY_dom_sf"/>
</dbReference>
<dbReference type="GO" id="GO:0003700">
    <property type="term" value="F:DNA-binding transcription factor activity"/>
    <property type="evidence" value="ECO:0007669"/>
    <property type="project" value="InterPro"/>
</dbReference>
<sequence length="183" mass="21042">MEDENFPYLFAPSFPLASLNSLSLLDQPMQNSRYALDIDLASSMVNGGENLVFPSLSTLSRNMKEEENVNKIKAKSGRKKKYIPPRVAFHTRSAEEILDDGYKWRKYGQKTVKDSIHPRSYYRCTQHTCNVKKQIQRLAKDTGIVVTTYEGIHNHPCEKLMETLIPLVKQLQFLSEFPNLPSF</sequence>
<dbReference type="GO" id="GO:0043565">
    <property type="term" value="F:sequence-specific DNA binding"/>
    <property type="evidence" value="ECO:0007669"/>
    <property type="project" value="InterPro"/>
</dbReference>
<dbReference type="OrthoDB" id="1921377at2759"/>
<evidence type="ECO:0000256" key="4">
    <source>
        <dbReference type="ARBA" id="ARBA00023163"/>
    </source>
</evidence>
<dbReference type="Proteomes" id="UP000594638">
    <property type="component" value="Unassembled WGS sequence"/>
</dbReference>
<keyword evidence="5" id="KW-0539">Nucleus</keyword>
<dbReference type="PROSITE" id="PS50811">
    <property type="entry name" value="WRKY"/>
    <property type="match status" value="1"/>
</dbReference>
<feature type="domain" description="WRKY" evidence="6">
    <location>
        <begin position="93"/>
        <end position="158"/>
    </location>
</feature>
<protein>
    <submittedName>
        <fullName evidence="7">Probable WRKY transcription factor 43</fullName>
    </submittedName>
</protein>
<dbReference type="FunFam" id="2.20.25.80:FF:000003">
    <property type="entry name" value="WRKY transcription factor 57"/>
    <property type="match status" value="1"/>
</dbReference>
<dbReference type="EMBL" id="CACTIH010005436">
    <property type="protein sequence ID" value="CAA2992410.1"/>
    <property type="molecule type" value="Genomic_DNA"/>
</dbReference>
<dbReference type="PANTHER" id="PTHR31221:SF111">
    <property type="entry name" value="WRKY TRANSCRIPTION FACTOR 43-RELATED"/>
    <property type="match status" value="1"/>
</dbReference>
<comment type="caution">
    <text evidence="7">The sequence shown here is derived from an EMBL/GenBank/DDBJ whole genome shotgun (WGS) entry which is preliminary data.</text>
</comment>
<proteinExistence type="predicted"/>
<dbReference type="InterPro" id="IPR044810">
    <property type="entry name" value="WRKY_plant"/>
</dbReference>
<keyword evidence="4" id="KW-0804">Transcription</keyword>
<dbReference type="GO" id="GO:0005634">
    <property type="term" value="C:nucleus"/>
    <property type="evidence" value="ECO:0007669"/>
    <property type="project" value="UniProtKB-SubCell"/>
</dbReference>
<dbReference type="AlphaFoldDB" id="A0A8S0SKT2"/>
<evidence type="ECO:0000256" key="3">
    <source>
        <dbReference type="ARBA" id="ARBA00023125"/>
    </source>
</evidence>
<keyword evidence="2" id="KW-0805">Transcription regulation</keyword>
<gene>
    <name evidence="7" type="ORF">OLEA9_A101079</name>
</gene>
<evidence type="ECO:0000256" key="1">
    <source>
        <dbReference type="ARBA" id="ARBA00004123"/>
    </source>
</evidence>
<comment type="subcellular location">
    <subcellularLocation>
        <location evidence="1">Nucleus</location>
    </subcellularLocation>
</comment>
<dbReference type="Gramene" id="OE9A101079T1">
    <property type="protein sequence ID" value="OE9A101079C1"/>
    <property type="gene ID" value="OE9A101079"/>
</dbReference>
<evidence type="ECO:0000256" key="5">
    <source>
        <dbReference type="ARBA" id="ARBA00023242"/>
    </source>
</evidence>
<evidence type="ECO:0000313" key="7">
    <source>
        <dbReference type="EMBL" id="CAA2992410.1"/>
    </source>
</evidence>
<dbReference type="PANTHER" id="PTHR31221">
    <property type="entry name" value="WRKY TRANSCRIPTION FACTOR PROTEIN 1-RELATED"/>
    <property type="match status" value="1"/>
</dbReference>
<evidence type="ECO:0000259" key="6">
    <source>
        <dbReference type="PROSITE" id="PS50811"/>
    </source>
</evidence>
<evidence type="ECO:0000256" key="2">
    <source>
        <dbReference type="ARBA" id="ARBA00023015"/>
    </source>
</evidence>
<organism evidence="7 8">
    <name type="scientific">Olea europaea subsp. europaea</name>
    <dbReference type="NCBI Taxonomy" id="158383"/>
    <lineage>
        <taxon>Eukaryota</taxon>
        <taxon>Viridiplantae</taxon>
        <taxon>Streptophyta</taxon>
        <taxon>Embryophyta</taxon>
        <taxon>Tracheophyta</taxon>
        <taxon>Spermatophyta</taxon>
        <taxon>Magnoliopsida</taxon>
        <taxon>eudicotyledons</taxon>
        <taxon>Gunneridae</taxon>
        <taxon>Pentapetalae</taxon>
        <taxon>asterids</taxon>
        <taxon>lamiids</taxon>
        <taxon>Lamiales</taxon>
        <taxon>Oleaceae</taxon>
        <taxon>Oleeae</taxon>
        <taxon>Olea</taxon>
    </lineage>
</organism>
<accession>A0A8S0SKT2</accession>
<dbReference type="SUPFAM" id="SSF118290">
    <property type="entry name" value="WRKY DNA-binding domain"/>
    <property type="match status" value="1"/>
</dbReference>
<dbReference type="Pfam" id="PF03106">
    <property type="entry name" value="WRKY"/>
    <property type="match status" value="1"/>
</dbReference>
<reference evidence="7 8" key="1">
    <citation type="submission" date="2019-12" db="EMBL/GenBank/DDBJ databases">
        <authorList>
            <person name="Alioto T."/>
            <person name="Alioto T."/>
            <person name="Gomez Garrido J."/>
        </authorList>
    </citation>
    <scope>NUCLEOTIDE SEQUENCE [LARGE SCALE GENOMIC DNA]</scope>
</reference>
<dbReference type="InterPro" id="IPR003657">
    <property type="entry name" value="WRKY_dom"/>
</dbReference>
<dbReference type="SMART" id="SM00774">
    <property type="entry name" value="WRKY"/>
    <property type="match status" value="1"/>
</dbReference>
<keyword evidence="8" id="KW-1185">Reference proteome</keyword>